<keyword evidence="1" id="KW-0472">Membrane</keyword>
<dbReference type="AlphaFoldDB" id="A0A9D4ZLV2"/>
<keyword evidence="1" id="KW-1133">Transmembrane helix</keyword>
<proteinExistence type="predicted"/>
<dbReference type="EMBL" id="JABFUD020000004">
    <property type="protein sequence ID" value="KAI5080453.1"/>
    <property type="molecule type" value="Genomic_DNA"/>
</dbReference>
<reference evidence="2" key="1">
    <citation type="submission" date="2021-01" db="EMBL/GenBank/DDBJ databases">
        <title>Adiantum capillus-veneris genome.</title>
        <authorList>
            <person name="Fang Y."/>
            <person name="Liao Q."/>
        </authorList>
    </citation>
    <scope>NUCLEOTIDE SEQUENCE</scope>
    <source>
        <strain evidence="2">H3</strain>
        <tissue evidence="2">Leaf</tissue>
    </source>
</reference>
<organism evidence="2 3">
    <name type="scientific">Adiantum capillus-veneris</name>
    <name type="common">Maidenhair fern</name>
    <dbReference type="NCBI Taxonomy" id="13818"/>
    <lineage>
        <taxon>Eukaryota</taxon>
        <taxon>Viridiplantae</taxon>
        <taxon>Streptophyta</taxon>
        <taxon>Embryophyta</taxon>
        <taxon>Tracheophyta</taxon>
        <taxon>Polypodiopsida</taxon>
        <taxon>Polypodiidae</taxon>
        <taxon>Polypodiales</taxon>
        <taxon>Pteridineae</taxon>
        <taxon>Pteridaceae</taxon>
        <taxon>Vittarioideae</taxon>
        <taxon>Adiantum</taxon>
    </lineage>
</organism>
<comment type="caution">
    <text evidence="2">The sequence shown here is derived from an EMBL/GenBank/DDBJ whole genome shotgun (WGS) entry which is preliminary data.</text>
</comment>
<keyword evidence="1" id="KW-0812">Transmembrane</keyword>
<name>A0A9D4ZLV2_ADICA</name>
<protein>
    <submittedName>
        <fullName evidence="2">Uncharacterized protein</fullName>
    </submittedName>
</protein>
<gene>
    <name evidence="2" type="ORF">GOP47_0003636</name>
</gene>
<evidence type="ECO:0000256" key="1">
    <source>
        <dbReference type="SAM" id="Phobius"/>
    </source>
</evidence>
<evidence type="ECO:0000313" key="3">
    <source>
        <dbReference type="Proteomes" id="UP000886520"/>
    </source>
</evidence>
<keyword evidence="3" id="KW-1185">Reference proteome</keyword>
<evidence type="ECO:0000313" key="2">
    <source>
        <dbReference type="EMBL" id="KAI5080453.1"/>
    </source>
</evidence>
<accession>A0A9D4ZLV2</accession>
<sequence>MHKLLAWYRGFYTTMGLHGISLFAIGTCLLPLPQGSYSYRVGCWDTAAEKNWDAISTDDSFSGVPPHMLSISSH</sequence>
<feature type="transmembrane region" description="Helical" evidence="1">
    <location>
        <begin position="12"/>
        <end position="32"/>
    </location>
</feature>
<dbReference type="Proteomes" id="UP000886520">
    <property type="component" value="Chromosome 4"/>
</dbReference>